<dbReference type="Proteomes" id="UP000319931">
    <property type="component" value="Unassembled WGS sequence"/>
</dbReference>
<dbReference type="OrthoDB" id="9783435at2"/>
<protein>
    <recommendedName>
        <fullName evidence="5">fructokinase</fullName>
        <ecNumber evidence="5">2.7.1.4</ecNumber>
    </recommendedName>
</protein>
<dbReference type="EC" id="2.7.1.4" evidence="5"/>
<dbReference type="InterPro" id="IPR000600">
    <property type="entry name" value="ROK"/>
</dbReference>
<evidence type="ECO:0000256" key="3">
    <source>
        <dbReference type="ARBA" id="ARBA00022833"/>
    </source>
</evidence>
<dbReference type="RefSeq" id="WP_140852668.1">
    <property type="nucleotide sequence ID" value="NZ_RCZC01000013.1"/>
</dbReference>
<dbReference type="AlphaFoldDB" id="A0A502FB80"/>
<keyword evidence="2" id="KW-0479">Metal-binding</keyword>
<comment type="caution">
    <text evidence="7">The sequence shown here is derived from an EMBL/GenBank/DDBJ whole genome shotgun (WGS) entry which is preliminary data.</text>
</comment>
<dbReference type="Pfam" id="PF00480">
    <property type="entry name" value="ROK"/>
    <property type="match status" value="1"/>
</dbReference>
<dbReference type="PANTHER" id="PTHR42742:SF3">
    <property type="entry name" value="FRUCTOKINASE"/>
    <property type="match status" value="1"/>
</dbReference>
<sequence length="303" mass="31492">MSNDLFAAIEAGGTKFLCAVASADGRVLAQERIATSAPDETFAAVAAFYDRQREMLGPILIGGVASFGPLDLDRGSPKYGRLTSTPKPGWSGVDVRGRIASVVRAPVVIDTDVNCAGLAEARYGAGQGLDRLCYVTVGTGIGVGVIEQGRPMGGVGHSEAGHIRVSRASGDDFAGSCPFHADCLEGLACGPAIAERWGQSAEELGEGHPAWAMQAHYLASLCVNLTYLLRPERIVVGGGVMAHPALHDAVRVRFAELSANYALDRCSANPTTFICPPAAQEPSAGLLGALALTRDFIADSHCG</sequence>
<evidence type="ECO:0000313" key="8">
    <source>
        <dbReference type="Proteomes" id="UP000319931"/>
    </source>
</evidence>
<comment type="cofactor">
    <cofactor evidence="1">
        <name>Mg(2+)</name>
        <dbReference type="ChEBI" id="CHEBI:18420"/>
    </cofactor>
</comment>
<evidence type="ECO:0000256" key="6">
    <source>
        <dbReference type="ARBA" id="ARBA00048451"/>
    </source>
</evidence>
<evidence type="ECO:0000256" key="4">
    <source>
        <dbReference type="ARBA" id="ARBA00022842"/>
    </source>
</evidence>
<dbReference type="InterPro" id="IPR043129">
    <property type="entry name" value="ATPase_NBD"/>
</dbReference>
<comment type="catalytic activity">
    <reaction evidence="6">
        <text>D-fructose + ATP = D-fructose 6-phosphate + ADP + H(+)</text>
        <dbReference type="Rhea" id="RHEA:16125"/>
        <dbReference type="ChEBI" id="CHEBI:15378"/>
        <dbReference type="ChEBI" id="CHEBI:30616"/>
        <dbReference type="ChEBI" id="CHEBI:37721"/>
        <dbReference type="ChEBI" id="CHEBI:61527"/>
        <dbReference type="ChEBI" id="CHEBI:456216"/>
        <dbReference type="EC" id="2.7.1.4"/>
    </reaction>
</comment>
<dbReference type="PANTHER" id="PTHR42742">
    <property type="entry name" value="TRANSCRIPTIONAL REPRESSOR MPRA"/>
    <property type="match status" value="1"/>
</dbReference>
<accession>A0A502FB80</accession>
<evidence type="ECO:0000256" key="5">
    <source>
        <dbReference type="ARBA" id="ARBA00038887"/>
    </source>
</evidence>
<proteinExistence type="predicted"/>
<dbReference type="EMBL" id="RCZC01000013">
    <property type="protein sequence ID" value="TPG46549.1"/>
    <property type="molecule type" value="Genomic_DNA"/>
</dbReference>
<keyword evidence="8" id="KW-1185">Reference proteome</keyword>
<evidence type="ECO:0000256" key="2">
    <source>
        <dbReference type="ARBA" id="ARBA00022723"/>
    </source>
</evidence>
<dbReference type="CDD" id="cd24067">
    <property type="entry name" value="ASKHA_NBD_ROK_BsFRK-like"/>
    <property type="match status" value="1"/>
</dbReference>
<dbReference type="GO" id="GO:0008865">
    <property type="term" value="F:fructokinase activity"/>
    <property type="evidence" value="ECO:0007669"/>
    <property type="project" value="UniProtKB-EC"/>
</dbReference>
<dbReference type="SUPFAM" id="SSF53067">
    <property type="entry name" value="Actin-like ATPase domain"/>
    <property type="match status" value="1"/>
</dbReference>
<dbReference type="InterPro" id="IPR051804">
    <property type="entry name" value="Carb_Metab_Reg_Kinase/Isom"/>
</dbReference>
<keyword evidence="3" id="KW-0862">Zinc</keyword>
<evidence type="ECO:0000256" key="1">
    <source>
        <dbReference type="ARBA" id="ARBA00001946"/>
    </source>
</evidence>
<name>A0A502FB80_9SPHN</name>
<dbReference type="GO" id="GO:0046872">
    <property type="term" value="F:metal ion binding"/>
    <property type="evidence" value="ECO:0007669"/>
    <property type="project" value="UniProtKB-KW"/>
</dbReference>
<organism evidence="7 8">
    <name type="scientific">Sphingomonas glacialis</name>
    <dbReference type="NCBI Taxonomy" id="658225"/>
    <lineage>
        <taxon>Bacteria</taxon>
        <taxon>Pseudomonadati</taxon>
        <taxon>Pseudomonadota</taxon>
        <taxon>Alphaproteobacteria</taxon>
        <taxon>Sphingomonadales</taxon>
        <taxon>Sphingomonadaceae</taxon>
        <taxon>Sphingomonas</taxon>
    </lineage>
</organism>
<dbReference type="Gene3D" id="3.30.420.40">
    <property type="match status" value="2"/>
</dbReference>
<keyword evidence="4" id="KW-0460">Magnesium</keyword>
<reference evidence="7 8" key="1">
    <citation type="journal article" date="2019" name="Environ. Microbiol.">
        <title>Species interactions and distinct microbial communities in high Arctic permafrost affected cryosols are associated with the CH4 and CO2 gas fluxes.</title>
        <authorList>
            <person name="Altshuler I."/>
            <person name="Hamel J."/>
            <person name="Turney S."/>
            <person name="Magnuson E."/>
            <person name="Levesque R."/>
            <person name="Greer C."/>
            <person name="Whyte L.G."/>
        </authorList>
    </citation>
    <scope>NUCLEOTIDE SEQUENCE [LARGE SCALE GENOMIC DNA]</scope>
    <source>
        <strain evidence="7 8">E6.1</strain>
    </source>
</reference>
<gene>
    <name evidence="7" type="ORF">EAH76_23325</name>
</gene>
<evidence type="ECO:0000313" key="7">
    <source>
        <dbReference type="EMBL" id="TPG46549.1"/>
    </source>
</evidence>